<feature type="transmembrane region" description="Helical" evidence="6">
    <location>
        <begin position="95"/>
        <end position="117"/>
    </location>
</feature>
<organism evidence="8 9">
    <name type="scientific">Paracoccus albicereus</name>
    <dbReference type="NCBI Taxonomy" id="2922394"/>
    <lineage>
        <taxon>Bacteria</taxon>
        <taxon>Pseudomonadati</taxon>
        <taxon>Pseudomonadota</taxon>
        <taxon>Alphaproteobacteria</taxon>
        <taxon>Rhodobacterales</taxon>
        <taxon>Paracoccaceae</taxon>
        <taxon>Paracoccus</taxon>
    </lineage>
</organism>
<dbReference type="InterPro" id="IPR000620">
    <property type="entry name" value="EamA_dom"/>
</dbReference>
<name>A0ABT1MXB9_9RHOB</name>
<evidence type="ECO:0000313" key="9">
    <source>
        <dbReference type="Proteomes" id="UP001203945"/>
    </source>
</evidence>
<keyword evidence="4 6" id="KW-1133">Transmembrane helix</keyword>
<dbReference type="RefSeq" id="WP_255331153.1">
    <property type="nucleotide sequence ID" value="NZ_JAKZEU010000009.1"/>
</dbReference>
<evidence type="ECO:0000256" key="4">
    <source>
        <dbReference type="ARBA" id="ARBA00022989"/>
    </source>
</evidence>
<feature type="transmembrane region" description="Helical" evidence="6">
    <location>
        <begin position="201"/>
        <end position="219"/>
    </location>
</feature>
<dbReference type="EMBL" id="JAKZEU010000009">
    <property type="protein sequence ID" value="MCQ0972156.1"/>
    <property type="molecule type" value="Genomic_DNA"/>
</dbReference>
<reference evidence="8 9" key="1">
    <citation type="submission" date="2022-03" db="EMBL/GenBank/DDBJ databases">
        <authorList>
            <person name="He Y."/>
        </authorList>
    </citation>
    <scope>NUCLEOTIDE SEQUENCE [LARGE SCALE GENOMIC DNA]</scope>
    <source>
        <strain evidence="8 9">TK19116</strain>
    </source>
</reference>
<dbReference type="Gene3D" id="1.10.3730.20">
    <property type="match status" value="1"/>
</dbReference>
<keyword evidence="5 6" id="KW-0472">Membrane</keyword>
<keyword evidence="3 6" id="KW-0812">Transmembrane</keyword>
<comment type="subcellular location">
    <subcellularLocation>
        <location evidence="1">Membrane</location>
        <topology evidence="1">Multi-pass membrane protein</topology>
    </subcellularLocation>
</comment>
<dbReference type="Proteomes" id="UP001203945">
    <property type="component" value="Unassembled WGS sequence"/>
</dbReference>
<sequence>MRTPLISASRRVKPASLPPASVAPGDNLRGATLMTLSMVVFACNDTIIKFVAREMPLFQAVTLRGLFVLIGVALVAQRAGGLRLRIDSAARGPMILRLIGEVASTVLFLSALTHMAIGDLSAVMQALPLTVMLGASIFFGERMGWRRTLAVLVGLMGVLMILRPGSGTFGIWSLVALAAMLMVALRDLSTRRFGRHVSSETIAFYAAFFVTLTGFVLSLPDGWVMPTVAQVLLLMLGACFLTVGYVTAVSSMRVGEIGAVAPFRYTSLVAAIILGLIVFGEWPDLWTWTGSGLVVAAGVYSIWRERRLAARGKL</sequence>
<proteinExistence type="inferred from homology"/>
<evidence type="ECO:0000256" key="5">
    <source>
        <dbReference type="ARBA" id="ARBA00023136"/>
    </source>
</evidence>
<comment type="caution">
    <text evidence="8">The sequence shown here is derived from an EMBL/GenBank/DDBJ whole genome shotgun (WGS) entry which is preliminary data.</text>
</comment>
<gene>
    <name evidence="8" type="ORF">MLD63_17185</name>
</gene>
<feature type="transmembrane region" description="Helical" evidence="6">
    <location>
        <begin position="57"/>
        <end position="75"/>
    </location>
</feature>
<feature type="transmembrane region" description="Helical" evidence="6">
    <location>
        <begin position="285"/>
        <end position="303"/>
    </location>
</feature>
<keyword evidence="9" id="KW-1185">Reference proteome</keyword>
<feature type="transmembrane region" description="Helical" evidence="6">
    <location>
        <begin position="147"/>
        <end position="163"/>
    </location>
</feature>
<evidence type="ECO:0000313" key="8">
    <source>
        <dbReference type="EMBL" id="MCQ0972156.1"/>
    </source>
</evidence>
<evidence type="ECO:0000259" key="7">
    <source>
        <dbReference type="Pfam" id="PF00892"/>
    </source>
</evidence>
<feature type="transmembrane region" description="Helical" evidence="6">
    <location>
        <begin position="261"/>
        <end position="279"/>
    </location>
</feature>
<protein>
    <submittedName>
        <fullName evidence="8">DMT family transporter</fullName>
    </submittedName>
</protein>
<dbReference type="PANTHER" id="PTHR22911">
    <property type="entry name" value="ACYL-MALONYL CONDENSING ENZYME-RELATED"/>
    <property type="match status" value="1"/>
</dbReference>
<feature type="transmembrane region" description="Helical" evidence="6">
    <location>
        <begin position="169"/>
        <end position="189"/>
    </location>
</feature>
<dbReference type="InterPro" id="IPR037185">
    <property type="entry name" value="EmrE-like"/>
</dbReference>
<dbReference type="PANTHER" id="PTHR22911:SF6">
    <property type="entry name" value="SOLUTE CARRIER FAMILY 35 MEMBER G1"/>
    <property type="match status" value="1"/>
</dbReference>
<dbReference type="SUPFAM" id="SSF103481">
    <property type="entry name" value="Multidrug resistance efflux transporter EmrE"/>
    <property type="match status" value="2"/>
</dbReference>
<evidence type="ECO:0000256" key="2">
    <source>
        <dbReference type="ARBA" id="ARBA00009853"/>
    </source>
</evidence>
<evidence type="ECO:0000256" key="6">
    <source>
        <dbReference type="SAM" id="Phobius"/>
    </source>
</evidence>
<evidence type="ECO:0000256" key="3">
    <source>
        <dbReference type="ARBA" id="ARBA00022692"/>
    </source>
</evidence>
<accession>A0ABT1MXB9</accession>
<feature type="transmembrane region" description="Helical" evidence="6">
    <location>
        <begin position="123"/>
        <end position="140"/>
    </location>
</feature>
<feature type="transmembrane region" description="Helical" evidence="6">
    <location>
        <begin position="231"/>
        <end position="249"/>
    </location>
</feature>
<feature type="domain" description="EamA" evidence="7">
    <location>
        <begin position="171"/>
        <end position="297"/>
    </location>
</feature>
<comment type="similarity">
    <text evidence="2">Belongs to the drug/metabolite transporter (DMT) superfamily. 10 TMS drug/metabolite exporter (DME) (TC 2.A.7.3) family.</text>
</comment>
<dbReference type="Pfam" id="PF00892">
    <property type="entry name" value="EamA"/>
    <property type="match status" value="2"/>
</dbReference>
<evidence type="ECO:0000256" key="1">
    <source>
        <dbReference type="ARBA" id="ARBA00004141"/>
    </source>
</evidence>
<feature type="domain" description="EamA" evidence="7">
    <location>
        <begin position="29"/>
        <end position="162"/>
    </location>
</feature>